<dbReference type="AlphaFoldDB" id="A0A6P0B194"/>
<organism evidence="1 2">
    <name type="scientific">Rhizobium leguminosarum</name>
    <dbReference type="NCBI Taxonomy" id="384"/>
    <lineage>
        <taxon>Bacteria</taxon>
        <taxon>Pseudomonadati</taxon>
        <taxon>Pseudomonadota</taxon>
        <taxon>Alphaproteobacteria</taxon>
        <taxon>Hyphomicrobiales</taxon>
        <taxon>Rhizobiaceae</taxon>
        <taxon>Rhizobium/Agrobacterium group</taxon>
        <taxon>Rhizobium</taxon>
    </lineage>
</organism>
<dbReference type="Proteomes" id="UP000471560">
    <property type="component" value="Unassembled WGS sequence"/>
</dbReference>
<evidence type="ECO:0000313" key="2">
    <source>
        <dbReference type="Proteomes" id="UP000471560"/>
    </source>
</evidence>
<accession>A0A6P0B194</accession>
<evidence type="ECO:0000313" key="1">
    <source>
        <dbReference type="EMBL" id="NEI33627.1"/>
    </source>
</evidence>
<gene>
    <name evidence="1" type="ORF">GR204_06380</name>
</gene>
<comment type="caution">
    <text evidence="1">The sequence shown here is derived from an EMBL/GenBank/DDBJ whole genome shotgun (WGS) entry which is preliminary data.</text>
</comment>
<proteinExistence type="predicted"/>
<protein>
    <submittedName>
        <fullName evidence="1">Uncharacterized protein</fullName>
    </submittedName>
</protein>
<name>A0A6P0B194_RHILE</name>
<reference evidence="1 2" key="1">
    <citation type="submission" date="2019-12" db="EMBL/GenBank/DDBJ databases">
        <title>Rhizobium genotypes associated with high levels of biological nitrogen fixation by grain legumes in a temperate-maritime cropping system.</title>
        <authorList>
            <person name="Maluk M."/>
            <person name="Francesc Ferrando Molina F."/>
            <person name="Lopez Del Egido L."/>
            <person name="Lafos M."/>
            <person name="Langarica-Fuentes A."/>
            <person name="Gebre Yohannes G."/>
            <person name="Young M.W."/>
            <person name="Martin P."/>
            <person name="Gantlett R."/>
            <person name="Kenicer G."/>
            <person name="Hawes C."/>
            <person name="Begg G.S."/>
            <person name="Quilliam R.S."/>
            <person name="Squire G.R."/>
            <person name="Poole P.S."/>
            <person name="Young P.W."/>
            <person name="Iannetta P.M."/>
            <person name="James E.K."/>
        </authorList>
    </citation>
    <scope>NUCLEOTIDE SEQUENCE [LARGE SCALE GENOMIC DNA]</scope>
    <source>
        <strain evidence="1 2">JHI1096</strain>
    </source>
</reference>
<sequence>MPSRVVFDGKHRPRGLEFPSCQACQDATRKAETVFAVLSRFYPDPTNSTQRAEFSKLMRAAERHNPGFHAEMDTDQVGHLHRLGNAAHVLPSWNFLNVGGPICTGSVSAFAVKLGLALHYEITQRIAPKGGVVVVARFSNVDAFTGDMPDTLALFGDGQTLEMGKFRVAEQFEYSSVYAADTMSMSAHYATFRMSMALVMLVCHSEADIPEGVHGDRFYV</sequence>
<dbReference type="EMBL" id="WUEZ01000005">
    <property type="protein sequence ID" value="NEI33627.1"/>
    <property type="molecule type" value="Genomic_DNA"/>
</dbReference>